<evidence type="ECO:0000313" key="3">
    <source>
        <dbReference type="EMBL" id="GAA3822353.1"/>
    </source>
</evidence>
<keyword evidence="1" id="KW-0472">Membrane</keyword>
<reference evidence="4" key="1">
    <citation type="journal article" date="2019" name="Int. J. Syst. Evol. Microbiol.">
        <title>The Global Catalogue of Microorganisms (GCM) 10K type strain sequencing project: providing services to taxonomists for standard genome sequencing and annotation.</title>
        <authorList>
            <consortium name="The Broad Institute Genomics Platform"/>
            <consortium name="The Broad Institute Genome Sequencing Center for Infectious Disease"/>
            <person name="Wu L."/>
            <person name="Ma J."/>
        </authorList>
    </citation>
    <scope>NUCLEOTIDE SEQUENCE [LARGE SCALE GENOMIC DNA]</scope>
    <source>
        <strain evidence="4">JCM 16908</strain>
    </source>
</reference>
<evidence type="ECO:0000259" key="2">
    <source>
        <dbReference type="Pfam" id="PF26604"/>
    </source>
</evidence>
<comment type="caution">
    <text evidence="3">The sequence shown here is derived from an EMBL/GenBank/DDBJ whole genome shotgun (WGS) entry which is preliminary data.</text>
</comment>
<accession>A0ABP7IML1</accession>
<feature type="domain" description="CBU-0592-like" evidence="2">
    <location>
        <begin position="5"/>
        <end position="79"/>
    </location>
</feature>
<dbReference type="Pfam" id="PF26604">
    <property type="entry name" value="CBU_0592"/>
    <property type="match status" value="1"/>
</dbReference>
<sequence>MSVLIDVVGLLGAGALLYAYAMLSMRKLTGDSLAYQLINLGGAIGLMINSAFHFAWPSAVLNLVWSGIGILTLWRLATTRPWKRRHLPDGPLADDSSWH</sequence>
<keyword evidence="4" id="KW-1185">Reference proteome</keyword>
<dbReference type="Proteomes" id="UP001500888">
    <property type="component" value="Unassembled WGS sequence"/>
</dbReference>
<keyword evidence="1" id="KW-0812">Transmembrane</keyword>
<feature type="transmembrane region" description="Helical" evidence="1">
    <location>
        <begin position="60"/>
        <end position="77"/>
    </location>
</feature>
<proteinExistence type="predicted"/>
<dbReference type="EMBL" id="BAAAZR010000017">
    <property type="protein sequence ID" value="GAA3822353.1"/>
    <property type="molecule type" value="Genomic_DNA"/>
</dbReference>
<evidence type="ECO:0000256" key="1">
    <source>
        <dbReference type="SAM" id="Phobius"/>
    </source>
</evidence>
<protein>
    <recommendedName>
        <fullName evidence="2">CBU-0592-like domain-containing protein</fullName>
    </recommendedName>
</protein>
<feature type="transmembrane region" description="Helical" evidence="1">
    <location>
        <begin position="6"/>
        <end position="23"/>
    </location>
</feature>
<dbReference type="InterPro" id="IPR058058">
    <property type="entry name" value="CBU_0592-like"/>
</dbReference>
<name>A0ABP7IML1_9ACTN</name>
<dbReference type="RefSeq" id="WP_344944407.1">
    <property type="nucleotide sequence ID" value="NZ_BAAAZR010000017.1"/>
</dbReference>
<organism evidence="3 4">
    <name type="scientific">Sphaerisporangium flaviroseum</name>
    <dbReference type="NCBI Taxonomy" id="509199"/>
    <lineage>
        <taxon>Bacteria</taxon>
        <taxon>Bacillati</taxon>
        <taxon>Actinomycetota</taxon>
        <taxon>Actinomycetes</taxon>
        <taxon>Streptosporangiales</taxon>
        <taxon>Streptosporangiaceae</taxon>
        <taxon>Sphaerisporangium</taxon>
    </lineage>
</organism>
<evidence type="ECO:0000313" key="4">
    <source>
        <dbReference type="Proteomes" id="UP001500888"/>
    </source>
</evidence>
<gene>
    <name evidence="3" type="ORF">GCM10022226_48470</name>
</gene>
<keyword evidence="1" id="KW-1133">Transmembrane helix</keyword>
<dbReference type="NCBIfam" id="NF047864">
    <property type="entry name" value="CBU_0592_membra"/>
    <property type="match status" value="1"/>
</dbReference>